<accession>A0A6H5GKT2</accession>
<reference evidence="1 2" key="1">
    <citation type="submission" date="2020-02" db="EMBL/GenBank/DDBJ databases">
        <authorList>
            <person name="Ferguson B K."/>
        </authorList>
    </citation>
    <scope>NUCLEOTIDE SEQUENCE [LARGE SCALE GENOMIC DNA]</scope>
</reference>
<sequence length="74" mass="8457">MIESDGKWKRVTSFIWAVLSEKRMSLRAKAQHPMRVPAAAKKSELRKKLNQVAPESPKLDLSVQYGRIMEMATT</sequence>
<keyword evidence="2" id="KW-1185">Reference proteome</keyword>
<dbReference type="AlphaFoldDB" id="A0A6H5GKT2"/>
<proteinExistence type="predicted"/>
<organism evidence="1 2">
    <name type="scientific">Nesidiocoris tenuis</name>
    <dbReference type="NCBI Taxonomy" id="355587"/>
    <lineage>
        <taxon>Eukaryota</taxon>
        <taxon>Metazoa</taxon>
        <taxon>Ecdysozoa</taxon>
        <taxon>Arthropoda</taxon>
        <taxon>Hexapoda</taxon>
        <taxon>Insecta</taxon>
        <taxon>Pterygota</taxon>
        <taxon>Neoptera</taxon>
        <taxon>Paraneoptera</taxon>
        <taxon>Hemiptera</taxon>
        <taxon>Heteroptera</taxon>
        <taxon>Panheteroptera</taxon>
        <taxon>Cimicomorpha</taxon>
        <taxon>Miridae</taxon>
        <taxon>Dicyphina</taxon>
        <taxon>Nesidiocoris</taxon>
    </lineage>
</organism>
<dbReference type="Proteomes" id="UP000479000">
    <property type="component" value="Unassembled WGS sequence"/>
</dbReference>
<protein>
    <submittedName>
        <fullName evidence="1">Uncharacterized protein</fullName>
    </submittedName>
</protein>
<dbReference type="EMBL" id="CADCXU010014287">
    <property type="protein sequence ID" value="CAB0003983.1"/>
    <property type="molecule type" value="Genomic_DNA"/>
</dbReference>
<evidence type="ECO:0000313" key="1">
    <source>
        <dbReference type="EMBL" id="CAB0003983.1"/>
    </source>
</evidence>
<evidence type="ECO:0000313" key="2">
    <source>
        <dbReference type="Proteomes" id="UP000479000"/>
    </source>
</evidence>
<gene>
    <name evidence="1" type="ORF">NTEN_LOCUS9460</name>
</gene>
<name>A0A6H5GKT2_9HEMI</name>